<protein>
    <submittedName>
        <fullName evidence="1">Uncharacterized protein</fullName>
    </submittedName>
</protein>
<accession>A0A8X7CCP3</accession>
<comment type="caution">
    <text evidence="1">The sequence shown here is derived from an EMBL/GenBank/DDBJ whole genome shotgun (WGS) entry which is preliminary data.</text>
</comment>
<evidence type="ECO:0000313" key="1">
    <source>
        <dbReference type="EMBL" id="GFY61866.1"/>
    </source>
</evidence>
<dbReference type="AlphaFoldDB" id="A0A8X7CCP3"/>
<name>A0A8X7CCP3_9ARAC</name>
<dbReference type="Proteomes" id="UP000886998">
    <property type="component" value="Unassembled WGS sequence"/>
</dbReference>
<evidence type="ECO:0000313" key="2">
    <source>
        <dbReference type="Proteomes" id="UP000886998"/>
    </source>
</evidence>
<sequence length="77" mass="8784">MDGCSRSSGYNGKRPYIGTGNSFHSMHSLFMKRMYGFALEYTMDSCSRSFGCIDMRPYTGTGILVHSRQHIFFEYGC</sequence>
<proteinExistence type="predicted"/>
<gene>
    <name evidence="1" type="ORF">TNIN_268891</name>
</gene>
<dbReference type="EMBL" id="BMAV01013864">
    <property type="protein sequence ID" value="GFY61866.1"/>
    <property type="molecule type" value="Genomic_DNA"/>
</dbReference>
<organism evidence="1 2">
    <name type="scientific">Trichonephila inaurata madagascariensis</name>
    <dbReference type="NCBI Taxonomy" id="2747483"/>
    <lineage>
        <taxon>Eukaryota</taxon>
        <taxon>Metazoa</taxon>
        <taxon>Ecdysozoa</taxon>
        <taxon>Arthropoda</taxon>
        <taxon>Chelicerata</taxon>
        <taxon>Arachnida</taxon>
        <taxon>Araneae</taxon>
        <taxon>Araneomorphae</taxon>
        <taxon>Entelegynae</taxon>
        <taxon>Araneoidea</taxon>
        <taxon>Nephilidae</taxon>
        <taxon>Trichonephila</taxon>
        <taxon>Trichonephila inaurata</taxon>
    </lineage>
</organism>
<keyword evidence="2" id="KW-1185">Reference proteome</keyword>
<reference evidence="1" key="1">
    <citation type="submission" date="2020-08" db="EMBL/GenBank/DDBJ databases">
        <title>Multicomponent nature underlies the extraordinary mechanical properties of spider dragline silk.</title>
        <authorList>
            <person name="Kono N."/>
            <person name="Nakamura H."/>
            <person name="Mori M."/>
            <person name="Yoshida Y."/>
            <person name="Ohtoshi R."/>
            <person name="Malay A.D."/>
            <person name="Moran D.A.P."/>
            <person name="Tomita M."/>
            <person name="Numata K."/>
            <person name="Arakawa K."/>
        </authorList>
    </citation>
    <scope>NUCLEOTIDE SEQUENCE</scope>
</reference>